<evidence type="ECO:0000313" key="2">
    <source>
        <dbReference type="Proteomes" id="UP000317646"/>
    </source>
</evidence>
<accession>A0A502GTD5</accession>
<reference evidence="1 2" key="1">
    <citation type="journal article" date="2019" name="Environ. Microbiol.">
        <title>Species interactions and distinct microbial communities in high Arctic permafrost affected cryosols are associated with the CH4 and CO2 gas fluxes.</title>
        <authorList>
            <person name="Altshuler I."/>
            <person name="Hamel J."/>
            <person name="Turney S."/>
            <person name="Magnuson E."/>
            <person name="Levesque R."/>
            <person name="Greer C."/>
            <person name="Whyte L.G."/>
        </authorList>
    </citation>
    <scope>NUCLEOTIDE SEQUENCE [LARGE SCALE GENOMIC DNA]</scope>
    <source>
        <strain evidence="1 2">S9.2P</strain>
    </source>
</reference>
<gene>
    <name evidence="1" type="ORF">EAH73_13495</name>
</gene>
<evidence type="ECO:0000313" key="1">
    <source>
        <dbReference type="EMBL" id="TPG65479.1"/>
    </source>
</evidence>
<dbReference type="Proteomes" id="UP000317646">
    <property type="component" value="Unassembled WGS sequence"/>
</dbReference>
<name>A0A502GTD5_9BACT</name>
<comment type="caution">
    <text evidence="1">The sequence shown here is derived from an EMBL/GenBank/DDBJ whole genome shotgun (WGS) entry which is preliminary data.</text>
</comment>
<organism evidence="1 2">
    <name type="scientific">Hymenobacter nivis</name>
    <dbReference type="NCBI Taxonomy" id="1850093"/>
    <lineage>
        <taxon>Bacteria</taxon>
        <taxon>Pseudomonadati</taxon>
        <taxon>Bacteroidota</taxon>
        <taxon>Cytophagia</taxon>
        <taxon>Cytophagales</taxon>
        <taxon>Hymenobacteraceae</taxon>
        <taxon>Hymenobacter</taxon>
    </lineage>
</organism>
<sequence length="98" mass="10681">MSNDSSLAIYCPRCHWEPDGGAHWQCTCGCVWNTFDTGAVCPRCQRRWRDTDCPPLPGGCGATSPHIDWYHGLDAAVAELMETALAVPANVCCGRNEP</sequence>
<dbReference type="OrthoDB" id="129642at2"/>
<keyword evidence="2" id="KW-1185">Reference proteome</keyword>
<dbReference type="EMBL" id="RCYZ01000005">
    <property type="protein sequence ID" value="TPG65479.1"/>
    <property type="molecule type" value="Genomic_DNA"/>
</dbReference>
<proteinExistence type="predicted"/>
<dbReference type="RefSeq" id="WP_140467399.1">
    <property type="nucleotide sequence ID" value="NZ_RCYZ01000005.1"/>
</dbReference>
<dbReference type="AlphaFoldDB" id="A0A502GTD5"/>
<protein>
    <submittedName>
        <fullName evidence="1">Uncharacterized protein</fullName>
    </submittedName>
</protein>